<accession>A0A016WZ78</accession>
<proteinExistence type="predicted"/>
<dbReference type="AlphaFoldDB" id="A0A016WZ78"/>
<dbReference type="EMBL" id="JARK01000046">
    <property type="protein sequence ID" value="EYC44906.1"/>
    <property type="molecule type" value="Genomic_DNA"/>
</dbReference>
<sequence length="89" mass="9948">MRLAIWRKKNSSETSSADFRCRQMHSFSPQFPSNTASKQFLTTVSVLGGINNHPLLLMLVVRCPLKIGADKSKERGCFKISSDFLALDS</sequence>
<evidence type="ECO:0000313" key="2">
    <source>
        <dbReference type="Proteomes" id="UP000024635"/>
    </source>
</evidence>
<evidence type="ECO:0000313" key="1">
    <source>
        <dbReference type="EMBL" id="EYC44906.1"/>
    </source>
</evidence>
<gene>
    <name evidence="1" type="primary">Acey_s0446.g1608</name>
    <name evidence="1" type="ORF">Y032_0446g1608</name>
</gene>
<keyword evidence="2" id="KW-1185">Reference proteome</keyword>
<protein>
    <submittedName>
        <fullName evidence="1">Uncharacterized protein</fullName>
    </submittedName>
</protein>
<comment type="caution">
    <text evidence="1">The sequence shown here is derived from an EMBL/GenBank/DDBJ whole genome shotgun (WGS) entry which is preliminary data.</text>
</comment>
<dbReference type="Proteomes" id="UP000024635">
    <property type="component" value="Unassembled WGS sequence"/>
</dbReference>
<name>A0A016WZ78_9BILA</name>
<reference evidence="2" key="1">
    <citation type="journal article" date="2015" name="Nat. Genet.">
        <title>The genome and transcriptome of the zoonotic hookworm Ancylostoma ceylanicum identify infection-specific gene families.</title>
        <authorList>
            <person name="Schwarz E.M."/>
            <person name="Hu Y."/>
            <person name="Antoshechkin I."/>
            <person name="Miller M.M."/>
            <person name="Sternberg P.W."/>
            <person name="Aroian R.V."/>
        </authorList>
    </citation>
    <scope>NUCLEOTIDE SEQUENCE</scope>
    <source>
        <strain evidence="2">HY135</strain>
    </source>
</reference>
<organism evidence="1 2">
    <name type="scientific">Ancylostoma ceylanicum</name>
    <dbReference type="NCBI Taxonomy" id="53326"/>
    <lineage>
        <taxon>Eukaryota</taxon>
        <taxon>Metazoa</taxon>
        <taxon>Ecdysozoa</taxon>
        <taxon>Nematoda</taxon>
        <taxon>Chromadorea</taxon>
        <taxon>Rhabditida</taxon>
        <taxon>Rhabditina</taxon>
        <taxon>Rhabditomorpha</taxon>
        <taxon>Strongyloidea</taxon>
        <taxon>Ancylostomatidae</taxon>
        <taxon>Ancylostomatinae</taxon>
        <taxon>Ancylostoma</taxon>
    </lineage>
</organism>